<dbReference type="PANTHER" id="PTHR31794:SF2">
    <property type="entry name" value="AUXIN EFFLUX TRANSPORTER FAMILY PROTEIN (EUROFUNG)"/>
    <property type="match status" value="1"/>
</dbReference>
<feature type="transmembrane region" description="Helical" evidence="6">
    <location>
        <begin position="87"/>
        <end position="108"/>
    </location>
</feature>
<dbReference type="GO" id="GO:0055085">
    <property type="term" value="P:transmembrane transport"/>
    <property type="evidence" value="ECO:0007669"/>
    <property type="project" value="InterPro"/>
</dbReference>
<dbReference type="GO" id="GO:0005783">
    <property type="term" value="C:endoplasmic reticulum"/>
    <property type="evidence" value="ECO:0007669"/>
    <property type="project" value="TreeGrafter"/>
</dbReference>
<feature type="region of interest" description="Disordered" evidence="5">
    <location>
        <begin position="187"/>
        <end position="206"/>
    </location>
</feature>
<feature type="compositionally biased region" description="Low complexity" evidence="5">
    <location>
        <begin position="252"/>
        <end position="261"/>
    </location>
</feature>
<sequence length="473" mass="51805">MVVVFFGFCLTKAGYITTDKQKWLSRLNMVFFTPCLLFTNIASVMSLKQLIDYWPIPCFYIIFFILSFTTAQLVARMTGLTREFRRFVLACVMFSNTNSLPIAVISSLAVSEAGKVLYWGADDTQQSVAARGISYALFYAIFGNLVRWSYGYSLLQPKDESTVVVDYSPQVRHLGQQTATTAQDYGTATAATKSPSSGASSTHSSDILLDVERDGGMARRTSSVTLAGDHPTKHQQKQPAATVTPPNEATGLLSSFPSLPSDLDDQDNTSDDTTLWQRIKARIPESVISWVTWANNFMTPPLYAAILALFVGLIPPFKHVLFAQDSFLYPSFTSAIQSCGRAAVPIILVCLGAQLTDILHSDRDHHGQGAKPVAVAITVRMILVPLMVIPTVLLFVTYGSSWAGIATDPVFGVMMIILGCTPTAINLVQISQVTGAFEEEMLRVLFWSYGVVCVPVFTVVVFAALSIVDKFIF</sequence>
<feature type="transmembrane region" description="Helical" evidence="6">
    <location>
        <begin position="53"/>
        <end position="75"/>
    </location>
</feature>
<evidence type="ECO:0000256" key="1">
    <source>
        <dbReference type="ARBA" id="ARBA00004141"/>
    </source>
</evidence>
<feature type="transmembrane region" description="Helical" evidence="6">
    <location>
        <begin position="302"/>
        <end position="322"/>
    </location>
</feature>
<feature type="compositionally biased region" description="Low complexity" evidence="5">
    <location>
        <begin position="187"/>
        <end position="205"/>
    </location>
</feature>
<dbReference type="GO" id="GO:0016020">
    <property type="term" value="C:membrane"/>
    <property type="evidence" value="ECO:0007669"/>
    <property type="project" value="UniProtKB-SubCell"/>
</dbReference>
<dbReference type="STRING" id="13706.A0A1X2HL72"/>
<accession>A0A1X2HL72</accession>
<dbReference type="Proteomes" id="UP000242180">
    <property type="component" value="Unassembled WGS sequence"/>
</dbReference>
<feature type="transmembrane region" description="Helical" evidence="6">
    <location>
        <begin position="29"/>
        <end position="47"/>
    </location>
</feature>
<organism evidence="7 8">
    <name type="scientific">Syncephalastrum racemosum</name>
    <name type="common">Filamentous fungus</name>
    <dbReference type="NCBI Taxonomy" id="13706"/>
    <lineage>
        <taxon>Eukaryota</taxon>
        <taxon>Fungi</taxon>
        <taxon>Fungi incertae sedis</taxon>
        <taxon>Mucoromycota</taxon>
        <taxon>Mucoromycotina</taxon>
        <taxon>Mucoromycetes</taxon>
        <taxon>Mucorales</taxon>
        <taxon>Syncephalastraceae</taxon>
        <taxon>Syncephalastrum</taxon>
    </lineage>
</organism>
<dbReference type="AlphaFoldDB" id="A0A1X2HL72"/>
<dbReference type="Pfam" id="PF03547">
    <property type="entry name" value="Mem_trans"/>
    <property type="match status" value="1"/>
</dbReference>
<evidence type="ECO:0000256" key="3">
    <source>
        <dbReference type="ARBA" id="ARBA00022989"/>
    </source>
</evidence>
<dbReference type="EMBL" id="MCGN01000002">
    <property type="protein sequence ID" value="ORY99967.1"/>
    <property type="molecule type" value="Genomic_DNA"/>
</dbReference>
<evidence type="ECO:0000256" key="6">
    <source>
        <dbReference type="SAM" id="Phobius"/>
    </source>
</evidence>
<dbReference type="InterPro" id="IPR004776">
    <property type="entry name" value="Mem_transp_PIN-like"/>
</dbReference>
<dbReference type="FunCoup" id="A0A1X2HL72">
    <property type="interactions" value="34"/>
</dbReference>
<evidence type="ECO:0000313" key="8">
    <source>
        <dbReference type="Proteomes" id="UP000242180"/>
    </source>
</evidence>
<evidence type="ECO:0000313" key="7">
    <source>
        <dbReference type="EMBL" id="ORY99967.1"/>
    </source>
</evidence>
<dbReference type="PANTHER" id="PTHR31794">
    <property type="entry name" value="AUXIN EFFLUX TRANSPORTER FAMILY PROTEIN (EUROFUNG)"/>
    <property type="match status" value="1"/>
</dbReference>
<keyword evidence="4 6" id="KW-0472">Membrane</keyword>
<dbReference type="InParanoid" id="A0A1X2HL72"/>
<dbReference type="OrthoDB" id="191139at2759"/>
<feature type="region of interest" description="Disordered" evidence="5">
    <location>
        <begin position="224"/>
        <end position="270"/>
    </location>
</feature>
<gene>
    <name evidence="7" type="ORF">BCR43DRAFT_511113</name>
</gene>
<keyword evidence="8" id="KW-1185">Reference proteome</keyword>
<feature type="transmembrane region" description="Helical" evidence="6">
    <location>
        <begin position="442"/>
        <end position="468"/>
    </location>
</feature>
<evidence type="ECO:0000256" key="5">
    <source>
        <dbReference type="SAM" id="MobiDB-lite"/>
    </source>
</evidence>
<feature type="transmembrane region" description="Helical" evidence="6">
    <location>
        <begin position="128"/>
        <end position="146"/>
    </location>
</feature>
<protein>
    <submittedName>
        <fullName evidence="7">Auxin efflux carrier</fullName>
    </submittedName>
</protein>
<feature type="compositionally biased region" description="Polar residues" evidence="5">
    <location>
        <begin position="237"/>
        <end position="247"/>
    </location>
</feature>
<feature type="transmembrane region" description="Helical" evidence="6">
    <location>
        <begin position="410"/>
        <end position="430"/>
    </location>
</feature>
<comment type="caution">
    <text evidence="7">The sequence shown here is derived from an EMBL/GenBank/DDBJ whole genome shotgun (WGS) entry which is preliminary data.</text>
</comment>
<keyword evidence="2 6" id="KW-0812">Transmembrane</keyword>
<reference evidence="7 8" key="1">
    <citation type="submission" date="2016-07" db="EMBL/GenBank/DDBJ databases">
        <title>Pervasive Adenine N6-methylation of Active Genes in Fungi.</title>
        <authorList>
            <consortium name="DOE Joint Genome Institute"/>
            <person name="Mondo S.J."/>
            <person name="Dannebaum R.O."/>
            <person name="Kuo R.C."/>
            <person name="Labutti K."/>
            <person name="Haridas S."/>
            <person name="Kuo A."/>
            <person name="Salamov A."/>
            <person name="Ahrendt S.R."/>
            <person name="Lipzen A."/>
            <person name="Sullivan W."/>
            <person name="Andreopoulos W.B."/>
            <person name="Clum A."/>
            <person name="Lindquist E."/>
            <person name="Daum C."/>
            <person name="Ramamoorthy G.K."/>
            <person name="Gryganskyi A."/>
            <person name="Culley D."/>
            <person name="Magnuson J.K."/>
            <person name="James T.Y."/>
            <person name="O'Malley M.A."/>
            <person name="Stajich J.E."/>
            <person name="Spatafora J.W."/>
            <person name="Visel A."/>
            <person name="Grigoriev I.V."/>
        </authorList>
    </citation>
    <scope>NUCLEOTIDE SEQUENCE [LARGE SCALE GENOMIC DNA]</scope>
    <source>
        <strain evidence="7 8">NRRL 2496</strain>
    </source>
</reference>
<proteinExistence type="predicted"/>
<keyword evidence="3 6" id="KW-1133">Transmembrane helix</keyword>
<comment type="subcellular location">
    <subcellularLocation>
        <location evidence="1">Membrane</location>
        <topology evidence="1">Multi-pass membrane protein</topology>
    </subcellularLocation>
</comment>
<name>A0A1X2HL72_SYNRA</name>
<evidence type="ECO:0000256" key="2">
    <source>
        <dbReference type="ARBA" id="ARBA00022692"/>
    </source>
</evidence>
<feature type="transmembrane region" description="Helical" evidence="6">
    <location>
        <begin position="373"/>
        <end position="398"/>
    </location>
</feature>
<evidence type="ECO:0000256" key="4">
    <source>
        <dbReference type="ARBA" id="ARBA00023136"/>
    </source>
</evidence>